<feature type="compositionally biased region" description="Basic and acidic residues" evidence="4">
    <location>
        <begin position="812"/>
        <end position="827"/>
    </location>
</feature>
<dbReference type="InterPro" id="IPR001878">
    <property type="entry name" value="Znf_CCHC"/>
</dbReference>
<comment type="caution">
    <text evidence="7">The sequence shown here is derived from an EMBL/GenBank/DDBJ whole genome shotgun (WGS) entry which is preliminary data.</text>
</comment>
<name>A0A060SQF4_PYCCI</name>
<dbReference type="GO" id="GO:0005634">
    <property type="term" value="C:nucleus"/>
    <property type="evidence" value="ECO:0007669"/>
    <property type="project" value="UniProtKB-ARBA"/>
</dbReference>
<dbReference type="PANTHER" id="PTHR11439:SF463">
    <property type="entry name" value="REVERSE TRANSCRIPTASE TY1_COPIA-TYPE DOMAIN-CONTAINING PROTEIN"/>
    <property type="match status" value="1"/>
</dbReference>
<feature type="domain" description="Integrase catalytic" evidence="6">
    <location>
        <begin position="511"/>
        <end position="680"/>
    </location>
</feature>
<dbReference type="Proteomes" id="UP000029665">
    <property type="component" value="Unassembled WGS sequence"/>
</dbReference>
<dbReference type="CDD" id="cd09272">
    <property type="entry name" value="RNase_HI_RT_Ty1"/>
    <property type="match status" value="1"/>
</dbReference>
<dbReference type="InterPro" id="IPR036397">
    <property type="entry name" value="RNaseH_sf"/>
</dbReference>
<evidence type="ECO:0008006" key="9">
    <source>
        <dbReference type="Google" id="ProtNLM"/>
    </source>
</evidence>
<proteinExistence type="predicted"/>
<evidence type="ECO:0000259" key="6">
    <source>
        <dbReference type="PROSITE" id="PS50994"/>
    </source>
</evidence>
<dbReference type="HOGENOM" id="CLU_001650_5_0_1"/>
<keyword evidence="3" id="KW-0479">Metal-binding</keyword>
<dbReference type="EMBL" id="CCBP010000202">
    <property type="protein sequence ID" value="CDO74678.1"/>
    <property type="molecule type" value="Genomic_DNA"/>
</dbReference>
<evidence type="ECO:0000256" key="3">
    <source>
        <dbReference type="PROSITE-ProRule" id="PRU00047"/>
    </source>
</evidence>
<reference evidence="7" key="1">
    <citation type="submission" date="2014-01" db="EMBL/GenBank/DDBJ databases">
        <title>The genome of the white-rot fungus Pycnoporus cinnabarinus: a basidiomycete model with a versatile arsenal for lignocellulosic biomass breakdown.</title>
        <authorList>
            <person name="Levasseur A."/>
            <person name="Lomascolo A."/>
            <person name="Ruiz-Duenas F.J."/>
            <person name="Uzan E."/>
            <person name="Piumi F."/>
            <person name="Kues U."/>
            <person name="Ram A.F.J."/>
            <person name="Murat C."/>
            <person name="Haon M."/>
            <person name="Benoit I."/>
            <person name="Arfi Y."/>
            <person name="Chevret D."/>
            <person name="Drula E."/>
            <person name="Kwon M.J."/>
            <person name="Gouret P."/>
            <person name="Lesage-Meessen L."/>
            <person name="Lombard V."/>
            <person name="Mariette J."/>
            <person name="Noirot C."/>
            <person name="Park J."/>
            <person name="Patyshakuliyeva A."/>
            <person name="Wieneger R.A.B."/>
            <person name="Wosten H.A.B."/>
            <person name="Martin F."/>
            <person name="Coutinho P.M."/>
            <person name="de Vries R."/>
            <person name="Martinez A.T."/>
            <person name="Klopp C."/>
            <person name="Pontarotti P."/>
            <person name="Henrissat B."/>
            <person name="Record E."/>
        </authorList>
    </citation>
    <scope>NUCLEOTIDE SEQUENCE [LARGE SCALE GENOMIC DNA]</scope>
    <source>
        <strain evidence="7">BRFM137</strain>
    </source>
</reference>
<protein>
    <recommendedName>
        <fullName evidence="9">Integrase catalytic domain-containing protein</fullName>
    </recommendedName>
</protein>
<evidence type="ECO:0000256" key="4">
    <source>
        <dbReference type="SAM" id="MobiDB-lite"/>
    </source>
</evidence>
<feature type="compositionally biased region" description="Pro residues" evidence="4">
    <location>
        <begin position="764"/>
        <end position="789"/>
    </location>
</feature>
<evidence type="ECO:0000259" key="5">
    <source>
        <dbReference type="PROSITE" id="PS50158"/>
    </source>
</evidence>
<dbReference type="InterPro" id="IPR012337">
    <property type="entry name" value="RNaseH-like_sf"/>
</dbReference>
<sequence>MVDDEPIRITVIPPSMLKRWDDALLLDLTAGNYRKWKKELHEVLSVCDTLDMYTSPSYACPPRATRLEDARKWVINDRHVQAFIRLQCSENEREHLPAVQTASELYAFLAARHLNRGTHTQVFLLRDLLALRFDQGQALAPQAQNAIRICRQVIAMGPLTADALGKVVLLNMMDGALDTLQSQVANDLSRATKASPYSVADILQRLEVHHDLTAGKATSAGGLSTDVALSAQTGRGGRSQLICSNCKRKGHAATDCFQPGGVMEGKRAEVEARIAARKVKGASKDKDAGKAPKTLYDHEGRAYFLAEPAPSSPPVVDAAHTAVSDPVPLLTTDGPDPSWLSSLDSCGDSAYEAYLACSAPLVCSLDWDSDAAFSVSTPAASSEPFLFDSGASTHVSPLRSDFTTLTPISPHGIRGVNGSIIYAVGIGQIHLTVGRGKRLTLEHALYVPNATVRLISVRALCDGPHAYRVDFAADGVTVRHRSGALFFTGRRVNRGLYALSGPAPEVSSALVSASPPTLETWHRCLGHANYRATYTVAKAVHASDIIDDFSSYAWTFPVPSKAHCAPTLRDFIVARRAEGCPVRKIVMDRGECLTEEIKAVCRTLGVAWEITAPHTSAHNGKAERIHRTFLGKSRAMRLSAGVPENRWDEFYVTACYLSNRTPSASLPRGVTPYEAWFGHPPSLRHLREIGCRALSSSTLTIPNSAHALSNAFSSATDKTPKPTVAITFLLSPPPPSASTSSPSSSPDLVDDPSPSPINTDWPDDPPFTPTMPHTCPAPPPSLLPVPPAPVSASSAVASPVSQDPVTVPPADVEPRRSSRVHAPSERRAAAEGLPYITTLERAVAECKASSERARSERDARTAARSATDSSALSDLDHALAATLQLDHDYAGDPTSLKEALSSTFSQEWTTALKEEFASIKELGVYKLIPRRAVPYGRRIMHGKPVFRLKRDEHGNPVRFKARWVCKGYEAVWGQDYNRTTSPTMRMESFRVLLHLAASLNWELLQVDVKTAFLYGLLPDDEVCYMEQPQGFEEPGREDWVWELHKGLYGMPQGGRFTRIDSEYCIYYRTSPEGTVITGVHVDDFLAIASSPAAGALFKADLRRAWTISDLGEARFCIGIAIERDRATRTIRISQTALIDRIITQFGLADAHPVAMPMETTKLTRRSSPSTPDEKDAARSWPYRALVGSLNYVAVGTRPDISFAVQQLSQFLDCYGREHWEAAKRVVRYLKGTRDLTLTLGGDRPAFLLGYSDSDHAGCTDTRRSIAGYCYSLGSGMVSWSARKQATVADSSCEAEYIAASEASKEAIWLRGVLDALGYTQTSATPLCMDNRGAKNLCEDPSFHARTKHIAVKWHIIRDYTNTNQILPHWVPSADNIADIFTKALPGPAFTRIRAWLGLR</sequence>
<keyword evidence="2" id="KW-0694">RNA-binding</keyword>
<feature type="domain" description="CCHC-type" evidence="5">
    <location>
        <begin position="243"/>
        <end position="256"/>
    </location>
</feature>
<dbReference type="GO" id="GO:0008270">
    <property type="term" value="F:zinc ion binding"/>
    <property type="evidence" value="ECO:0007669"/>
    <property type="project" value="UniProtKB-KW"/>
</dbReference>
<dbReference type="InterPro" id="IPR001584">
    <property type="entry name" value="Integrase_cat-core"/>
</dbReference>
<organism evidence="7 8">
    <name type="scientific">Pycnoporus cinnabarinus</name>
    <name type="common">Cinnabar-red polypore</name>
    <name type="synonym">Trametes cinnabarina</name>
    <dbReference type="NCBI Taxonomy" id="5643"/>
    <lineage>
        <taxon>Eukaryota</taxon>
        <taxon>Fungi</taxon>
        <taxon>Dikarya</taxon>
        <taxon>Basidiomycota</taxon>
        <taxon>Agaricomycotina</taxon>
        <taxon>Agaricomycetes</taxon>
        <taxon>Polyporales</taxon>
        <taxon>Polyporaceae</taxon>
        <taxon>Trametes</taxon>
    </lineage>
</organism>
<evidence type="ECO:0000256" key="1">
    <source>
        <dbReference type="ARBA" id="ARBA00022664"/>
    </source>
</evidence>
<dbReference type="OMA" id="IETWHAR"/>
<dbReference type="OrthoDB" id="3049716at2759"/>
<dbReference type="SUPFAM" id="SSF57756">
    <property type="entry name" value="Retrovirus zinc finger-like domains"/>
    <property type="match status" value="1"/>
</dbReference>
<keyword evidence="3" id="KW-0862">Zinc</keyword>
<dbReference type="PANTHER" id="PTHR11439">
    <property type="entry name" value="GAG-POL-RELATED RETROTRANSPOSON"/>
    <property type="match status" value="1"/>
</dbReference>
<dbReference type="GO" id="GO:0003723">
    <property type="term" value="F:RNA binding"/>
    <property type="evidence" value="ECO:0007669"/>
    <property type="project" value="UniProtKB-KW"/>
</dbReference>
<feature type="compositionally biased region" description="Low complexity" evidence="4">
    <location>
        <begin position="862"/>
        <end position="871"/>
    </location>
</feature>
<dbReference type="InterPro" id="IPR036875">
    <property type="entry name" value="Znf_CCHC_sf"/>
</dbReference>
<dbReference type="InterPro" id="IPR054722">
    <property type="entry name" value="PolX-like_BBD"/>
</dbReference>
<evidence type="ECO:0000313" key="7">
    <source>
        <dbReference type="EMBL" id="CDO74678.1"/>
    </source>
</evidence>
<dbReference type="STRING" id="5643.A0A060SQF4"/>
<dbReference type="SUPFAM" id="SSF53098">
    <property type="entry name" value="Ribonuclease H-like"/>
    <property type="match status" value="1"/>
</dbReference>
<dbReference type="InterPro" id="IPR013103">
    <property type="entry name" value="RVT_2"/>
</dbReference>
<feature type="compositionally biased region" description="Low complexity" evidence="4">
    <location>
        <begin position="790"/>
        <end position="801"/>
    </location>
</feature>
<dbReference type="Pfam" id="PF07727">
    <property type="entry name" value="RVT_2"/>
    <property type="match status" value="1"/>
</dbReference>
<dbReference type="GO" id="GO:0015074">
    <property type="term" value="P:DNA integration"/>
    <property type="evidence" value="ECO:0007669"/>
    <property type="project" value="InterPro"/>
</dbReference>
<feature type="region of interest" description="Disordered" evidence="4">
    <location>
        <begin position="850"/>
        <end position="871"/>
    </location>
</feature>
<evidence type="ECO:0000313" key="8">
    <source>
        <dbReference type="Proteomes" id="UP000029665"/>
    </source>
</evidence>
<feature type="compositionally biased region" description="Basic and acidic residues" evidence="4">
    <location>
        <begin position="850"/>
        <end position="861"/>
    </location>
</feature>
<keyword evidence="8" id="KW-1185">Reference proteome</keyword>
<evidence type="ECO:0000256" key="2">
    <source>
        <dbReference type="ARBA" id="ARBA00022884"/>
    </source>
</evidence>
<keyword evidence="3" id="KW-0863">Zinc-finger</keyword>
<feature type="compositionally biased region" description="Low complexity" evidence="4">
    <location>
        <begin position="737"/>
        <end position="747"/>
    </location>
</feature>
<gene>
    <name evidence="7" type="ORF">BN946_scf184671.g1</name>
</gene>
<dbReference type="Pfam" id="PF22936">
    <property type="entry name" value="Pol_BBD"/>
    <property type="match status" value="1"/>
</dbReference>
<dbReference type="PROSITE" id="PS50158">
    <property type="entry name" value="ZF_CCHC"/>
    <property type="match status" value="1"/>
</dbReference>
<accession>A0A060SQF4</accession>
<dbReference type="Gene3D" id="3.30.420.10">
    <property type="entry name" value="Ribonuclease H-like superfamily/Ribonuclease H"/>
    <property type="match status" value="1"/>
</dbReference>
<keyword evidence="1" id="KW-0507">mRNA processing</keyword>
<dbReference type="PROSITE" id="PS50994">
    <property type="entry name" value="INTEGRASE"/>
    <property type="match status" value="1"/>
</dbReference>
<dbReference type="GO" id="GO:0006397">
    <property type="term" value="P:mRNA processing"/>
    <property type="evidence" value="ECO:0007669"/>
    <property type="project" value="UniProtKB-KW"/>
</dbReference>
<feature type="region of interest" description="Disordered" evidence="4">
    <location>
        <begin position="725"/>
        <end position="827"/>
    </location>
</feature>